<proteinExistence type="predicted"/>
<protein>
    <recommendedName>
        <fullName evidence="5">Carboxypeptidase regulatory-like domain-containing protein</fullName>
    </recommendedName>
</protein>
<feature type="chain" id="PRO_5036072858" description="Carboxypeptidase regulatory-like domain-containing protein" evidence="1">
    <location>
        <begin position="24"/>
        <end position="347"/>
    </location>
</feature>
<keyword evidence="1" id="KW-0732">Signal</keyword>
<dbReference type="EMBL" id="FNXT01001086">
    <property type="protein sequence ID" value="SZX71888.1"/>
    <property type="molecule type" value="Genomic_DNA"/>
</dbReference>
<evidence type="ECO:0000256" key="1">
    <source>
        <dbReference type="SAM" id="SignalP"/>
    </source>
</evidence>
<dbReference type="Proteomes" id="UP000256970">
    <property type="component" value="Unassembled WGS sequence"/>
</dbReference>
<evidence type="ECO:0000313" key="3">
    <source>
        <dbReference type="EMBL" id="SZX78882.1"/>
    </source>
</evidence>
<dbReference type="AlphaFoldDB" id="A0A383W2K0"/>
<name>A0A383W2K0_TETOB</name>
<evidence type="ECO:0000313" key="4">
    <source>
        <dbReference type="Proteomes" id="UP000256970"/>
    </source>
</evidence>
<feature type="signal peptide" evidence="1">
    <location>
        <begin position="1"/>
        <end position="23"/>
    </location>
</feature>
<accession>A0A383W2K0</accession>
<dbReference type="EMBL" id="FNXT01001343">
    <property type="protein sequence ID" value="SZX78882.1"/>
    <property type="molecule type" value="Genomic_DNA"/>
</dbReference>
<keyword evidence="4" id="KW-1185">Reference proteome</keyword>
<evidence type="ECO:0008006" key="5">
    <source>
        <dbReference type="Google" id="ProtNLM"/>
    </source>
</evidence>
<reference evidence="2 4" key="1">
    <citation type="submission" date="2016-10" db="EMBL/GenBank/DDBJ databases">
        <authorList>
            <person name="Cai Z."/>
        </authorList>
    </citation>
    <scope>NUCLEOTIDE SEQUENCE [LARGE SCALE GENOMIC DNA]</scope>
</reference>
<organism evidence="2 4">
    <name type="scientific">Tetradesmus obliquus</name>
    <name type="common">Green alga</name>
    <name type="synonym">Acutodesmus obliquus</name>
    <dbReference type="NCBI Taxonomy" id="3088"/>
    <lineage>
        <taxon>Eukaryota</taxon>
        <taxon>Viridiplantae</taxon>
        <taxon>Chlorophyta</taxon>
        <taxon>core chlorophytes</taxon>
        <taxon>Chlorophyceae</taxon>
        <taxon>CS clade</taxon>
        <taxon>Sphaeropleales</taxon>
        <taxon>Scenedesmaceae</taxon>
        <taxon>Tetradesmus</taxon>
    </lineage>
</organism>
<evidence type="ECO:0000313" key="2">
    <source>
        <dbReference type="EMBL" id="SZX71888.1"/>
    </source>
</evidence>
<gene>
    <name evidence="2" type="ORF">BQ4739_LOCUS11996</name>
    <name evidence="3" type="ORF">BQ4739_LOCUS19185</name>
</gene>
<sequence length="347" mass="35835">MKTSMRLAALAAALCLGCSLVAANDLTLLARVYDCAGNAVANATVRITGCVDPLDGQGGISTTTNSDGLASFLKGQENSIQYCYGVGIENCTVQVASNDQGLTYAPQTTTNPQDYICATYGCCPACGNPACPDNGPIGGPSLDFYPVPSTCTPTPPPVDVKGETCFGWFGPTYVGSTDLSTVAVTSASFRSNQMNDTTFGNVLTSGAFSLNANAVAPFITLTSDRWGWEQLWNVPTTGMVVQNGYMFCGQNKYGGNIKVTLTATSLVYEITMSTSSKFTAGDVHVYAACSAFSGGNVAPGKLNCNPSKPSRCATGGQLLAGGSAYNGTIAFGGCTGGQLFTMFHLGM</sequence>